<dbReference type="InterPro" id="IPR009649">
    <property type="entry name" value="TraU"/>
</dbReference>
<dbReference type="Pfam" id="PF06834">
    <property type="entry name" value="TraU"/>
    <property type="match status" value="1"/>
</dbReference>
<dbReference type="InterPro" id="IPR026331">
    <property type="entry name" value="PFL_4710"/>
</dbReference>
<dbReference type="EMBL" id="FRCA01000003">
    <property type="protein sequence ID" value="SHL79206.1"/>
    <property type="molecule type" value="Genomic_DNA"/>
</dbReference>
<keyword evidence="6" id="KW-1185">Reference proteome</keyword>
<evidence type="ECO:0000313" key="6">
    <source>
        <dbReference type="Proteomes" id="UP000321726"/>
    </source>
</evidence>
<feature type="signal peptide" evidence="2">
    <location>
        <begin position="1"/>
        <end position="31"/>
    </location>
</feature>
<evidence type="ECO:0000313" key="4">
    <source>
        <dbReference type="EMBL" id="SHL79206.1"/>
    </source>
</evidence>
<dbReference type="Proteomes" id="UP000184123">
    <property type="component" value="Unassembled WGS sequence"/>
</dbReference>
<name>A0A1M7DI45_9GAMM</name>
<evidence type="ECO:0000256" key="1">
    <source>
        <dbReference type="SAM" id="MobiDB-lite"/>
    </source>
</evidence>
<dbReference type="STRING" id="44933.SAMN05660971_01349"/>
<proteinExistence type="predicted"/>
<dbReference type="AlphaFoldDB" id="A0A1M7DI45"/>
<evidence type="ECO:0000313" key="5">
    <source>
        <dbReference type="Proteomes" id="UP000184123"/>
    </source>
</evidence>
<dbReference type="NCBIfam" id="TIGR03756">
    <property type="entry name" value="conj_TIGR03756"/>
    <property type="match status" value="1"/>
</dbReference>
<evidence type="ECO:0000256" key="2">
    <source>
        <dbReference type="SAM" id="SignalP"/>
    </source>
</evidence>
<accession>A0A1M7DI45</accession>
<dbReference type="OrthoDB" id="8435546at2"/>
<gene>
    <name evidence="3" type="ORF">HCU01_10570</name>
    <name evidence="4" type="ORF">SAMN05660971_01349</name>
</gene>
<dbReference type="EMBL" id="BJXU01000034">
    <property type="protein sequence ID" value="GEN23108.1"/>
    <property type="molecule type" value="Genomic_DNA"/>
</dbReference>
<feature type="chain" id="PRO_5013382681" evidence="2">
    <location>
        <begin position="32"/>
        <end position="318"/>
    </location>
</feature>
<sequence length="318" mass="34751">MMRTLTSLSMAMAVALTIGMASMTTAPKARALTTPEIIESSLSTSCLEYQVIGFCAWLYCTPWGCSVKTSTRVKHYIPELVVSSYENTGDNPWSEVAMLSPPTGDATGGGRATEEAGSRHSNTRFKNTDAIGHPGGAVFYRMLSSLGYSCESDVLPYTPYFLSTLDALAWRSSLPEMAYPEALTPGMREMGTVGDLWSPIYPRSGFVSQPHDYKAAATTAQRAADVVTRNGQPHVYMPLAPTDNPAAGKWAPDPVMEGDPDTHKWQQLEPNMSMSCSIFPDGGESHQLQDPGNYAWALWRPYRCCAVRGQELLYFTGE</sequence>
<feature type="region of interest" description="Disordered" evidence="1">
    <location>
        <begin position="102"/>
        <end position="127"/>
    </location>
</feature>
<reference evidence="4 5" key="1">
    <citation type="submission" date="2016-11" db="EMBL/GenBank/DDBJ databases">
        <authorList>
            <person name="Jaros S."/>
            <person name="Januszkiewicz K."/>
            <person name="Wedrychowicz H."/>
        </authorList>
    </citation>
    <scope>NUCLEOTIDE SEQUENCE [LARGE SCALE GENOMIC DNA]</scope>
    <source>
        <strain evidence="4 5">DSM 4740</strain>
    </source>
</reference>
<organism evidence="4 5">
    <name type="scientific">Halomonas cupida</name>
    <dbReference type="NCBI Taxonomy" id="44933"/>
    <lineage>
        <taxon>Bacteria</taxon>
        <taxon>Pseudomonadati</taxon>
        <taxon>Pseudomonadota</taxon>
        <taxon>Gammaproteobacteria</taxon>
        <taxon>Oceanospirillales</taxon>
        <taxon>Halomonadaceae</taxon>
        <taxon>Halomonas</taxon>
    </lineage>
</organism>
<dbReference type="Proteomes" id="UP000321726">
    <property type="component" value="Unassembled WGS sequence"/>
</dbReference>
<evidence type="ECO:0000313" key="3">
    <source>
        <dbReference type="EMBL" id="GEN23108.1"/>
    </source>
</evidence>
<reference evidence="3 6" key="2">
    <citation type="submission" date="2019-07" db="EMBL/GenBank/DDBJ databases">
        <title>Whole genome shotgun sequence of Halomonas cupida NBRC 102219.</title>
        <authorList>
            <person name="Hosoyama A."/>
            <person name="Uohara A."/>
            <person name="Ohji S."/>
            <person name="Ichikawa N."/>
        </authorList>
    </citation>
    <scope>NUCLEOTIDE SEQUENCE [LARGE SCALE GENOMIC DNA]</scope>
    <source>
        <strain evidence="3 6">NBRC 102219</strain>
    </source>
</reference>
<protein>
    <submittedName>
        <fullName evidence="3 4">Integrating conjugative element protein</fullName>
    </submittedName>
</protein>
<keyword evidence="2" id="KW-0732">Signal</keyword>